<keyword evidence="5" id="KW-0413">Isomerase</keyword>
<keyword evidence="3" id="KW-0276">Fatty acid metabolism</keyword>
<gene>
    <name evidence="6" type="ORF">E0F26_10025</name>
</gene>
<dbReference type="InterPro" id="IPR014748">
    <property type="entry name" value="Enoyl-CoA_hydra_C"/>
</dbReference>
<evidence type="ECO:0000313" key="6">
    <source>
        <dbReference type="EMBL" id="UZP75054.1"/>
    </source>
</evidence>
<keyword evidence="7" id="KW-1185">Reference proteome</keyword>
<evidence type="ECO:0000256" key="3">
    <source>
        <dbReference type="ARBA" id="ARBA00022832"/>
    </source>
</evidence>
<dbReference type="InterPro" id="IPR029045">
    <property type="entry name" value="ClpP/crotonase-like_dom_sf"/>
</dbReference>
<reference evidence="6 7" key="1">
    <citation type="submission" date="2019-02" db="EMBL/GenBank/DDBJ databases">
        <title>Halieaceae_genomes.</title>
        <authorList>
            <person name="Li S.-H."/>
        </authorList>
    </citation>
    <scope>NUCLEOTIDE SEQUENCE [LARGE SCALE GENOMIC DNA]</scope>
    <source>
        <strain evidence="6 7">JH123</strain>
    </source>
</reference>
<evidence type="ECO:0000256" key="5">
    <source>
        <dbReference type="ARBA" id="ARBA00023235"/>
    </source>
</evidence>
<comment type="similarity">
    <text evidence="2">Belongs to the enoyl-CoA hydratase/isomerase family.</text>
</comment>
<sequence length="260" mass="28278">MAERVLMTTTDGVCHVRLNRGDKMNALDPAMFEGITAALETLAVNGSVRAIVLSGEGDAFCAGLDLGSFGLKDDAPSDLVPRTHGKANWVQNLGWGWRQLPVPVISAVHGVCFGGGLQLMAGSDIKIIHPDTRCAVMEMRWGLVPDMSGYPLWRGNVRDDILRRLVYTNEIFSGEDAQSYGFATEVNEEPLARALELARIIAGKNPDAIRAAKKISNMMGEASDAELLLAESVEQTEIIYKPNQLEAVAAFFEKREAKFG</sequence>
<comment type="pathway">
    <text evidence="1">Lipid metabolism; fatty acid beta-oxidation.</text>
</comment>
<proteinExistence type="inferred from homology"/>
<dbReference type="EMBL" id="CP036501">
    <property type="protein sequence ID" value="UZP75054.1"/>
    <property type="molecule type" value="Genomic_DNA"/>
</dbReference>
<protein>
    <submittedName>
        <fullName evidence="6">Crotonase/enoyl-CoA hydratase family protein</fullName>
    </submittedName>
</protein>
<dbReference type="PANTHER" id="PTHR43149:SF1">
    <property type="entry name" value="DELTA(3,5)-DELTA(2,4)-DIENOYL-COA ISOMERASE, MITOCHONDRIAL"/>
    <property type="match status" value="1"/>
</dbReference>
<accession>A0ABY6Q7L3</accession>
<evidence type="ECO:0000256" key="1">
    <source>
        <dbReference type="ARBA" id="ARBA00005005"/>
    </source>
</evidence>
<dbReference type="Gene3D" id="1.10.12.10">
    <property type="entry name" value="Lyase 2-enoyl-coa Hydratase, Chain A, domain 2"/>
    <property type="match status" value="1"/>
</dbReference>
<dbReference type="Pfam" id="PF00378">
    <property type="entry name" value="ECH_1"/>
    <property type="match status" value="1"/>
</dbReference>
<dbReference type="InterPro" id="IPR045002">
    <property type="entry name" value="Ech1-like"/>
</dbReference>
<organism evidence="6 7">
    <name type="scientific">Candidatus Paraluminiphilus aquimaris</name>
    <dbReference type="NCBI Taxonomy" id="2518994"/>
    <lineage>
        <taxon>Bacteria</taxon>
        <taxon>Pseudomonadati</taxon>
        <taxon>Pseudomonadota</taxon>
        <taxon>Gammaproteobacteria</taxon>
        <taxon>Cellvibrionales</taxon>
        <taxon>Halieaceae</taxon>
        <taxon>Candidatus Paraluminiphilus</taxon>
    </lineage>
</organism>
<dbReference type="CDD" id="cd06558">
    <property type="entry name" value="crotonase-like"/>
    <property type="match status" value="1"/>
</dbReference>
<dbReference type="NCBIfam" id="NF005699">
    <property type="entry name" value="PRK07509.1"/>
    <property type="match status" value="1"/>
</dbReference>
<evidence type="ECO:0000256" key="2">
    <source>
        <dbReference type="ARBA" id="ARBA00005254"/>
    </source>
</evidence>
<keyword evidence="4" id="KW-0443">Lipid metabolism</keyword>
<dbReference type="InterPro" id="IPR001753">
    <property type="entry name" value="Enoyl-CoA_hydra/iso"/>
</dbReference>
<name>A0ABY6Q7L3_9GAMM</name>
<dbReference type="Gene3D" id="3.90.226.10">
    <property type="entry name" value="2-enoyl-CoA Hydratase, Chain A, domain 1"/>
    <property type="match status" value="1"/>
</dbReference>
<evidence type="ECO:0000313" key="7">
    <source>
        <dbReference type="Proteomes" id="UP001317963"/>
    </source>
</evidence>
<dbReference type="Proteomes" id="UP001317963">
    <property type="component" value="Chromosome"/>
</dbReference>
<dbReference type="PANTHER" id="PTHR43149">
    <property type="entry name" value="ENOYL-COA HYDRATASE"/>
    <property type="match status" value="1"/>
</dbReference>
<dbReference type="SUPFAM" id="SSF52096">
    <property type="entry name" value="ClpP/crotonase"/>
    <property type="match status" value="1"/>
</dbReference>
<evidence type="ECO:0000256" key="4">
    <source>
        <dbReference type="ARBA" id="ARBA00023098"/>
    </source>
</evidence>
<dbReference type="RefSeq" id="WP_279241521.1">
    <property type="nucleotide sequence ID" value="NZ_CP036501.1"/>
</dbReference>